<dbReference type="Proteomes" id="UP001595648">
    <property type="component" value="Unassembled WGS sequence"/>
</dbReference>
<sequence>MGERSDDRDNGIIRLDTETQLSGIPKEAWDYRLGNRSGLDWVLDQYREKTPKDPTIREKFNSYRFADHKEKVIDLLARVARVSVETVAITEAMKAAGR</sequence>
<dbReference type="EMBL" id="JBHRVD010000001">
    <property type="protein sequence ID" value="MFC3325663.1"/>
    <property type="molecule type" value="Genomic_DNA"/>
</dbReference>
<dbReference type="RefSeq" id="WP_378988103.1">
    <property type="nucleotide sequence ID" value="NZ_JBHRVD010000001.1"/>
</dbReference>
<comment type="caution">
    <text evidence="2">The sequence shown here is derived from an EMBL/GenBank/DDBJ whole genome shotgun (WGS) entry which is preliminary data.</text>
</comment>
<proteinExistence type="predicted"/>
<dbReference type="InterPro" id="IPR041635">
    <property type="entry name" value="Type_ISP_LLaBIII_C"/>
</dbReference>
<reference evidence="3" key="1">
    <citation type="journal article" date="2019" name="Int. J. Syst. Evol. Microbiol.">
        <title>The Global Catalogue of Microorganisms (GCM) 10K type strain sequencing project: providing services to taxonomists for standard genome sequencing and annotation.</title>
        <authorList>
            <consortium name="The Broad Institute Genomics Platform"/>
            <consortium name="The Broad Institute Genome Sequencing Center for Infectious Disease"/>
            <person name="Wu L."/>
            <person name="Ma J."/>
        </authorList>
    </citation>
    <scope>NUCLEOTIDE SEQUENCE [LARGE SCALE GENOMIC DNA]</scope>
    <source>
        <strain evidence="3">ICMP 19515</strain>
    </source>
</reference>
<keyword evidence="3" id="KW-1185">Reference proteome</keyword>
<gene>
    <name evidence="2" type="ORF">ACFOJ9_28450</name>
</gene>
<protein>
    <submittedName>
        <fullName evidence="2">Type ISP restriction/modification enzyme</fullName>
    </submittedName>
</protein>
<accession>A0ABV7MVV4</accession>
<evidence type="ECO:0000313" key="2">
    <source>
        <dbReference type="EMBL" id="MFC3325663.1"/>
    </source>
</evidence>
<evidence type="ECO:0000313" key="3">
    <source>
        <dbReference type="Proteomes" id="UP001595648"/>
    </source>
</evidence>
<organism evidence="2 3">
    <name type="scientific">Mesorhizobium cantuariense</name>
    <dbReference type="NCBI Taxonomy" id="1300275"/>
    <lineage>
        <taxon>Bacteria</taxon>
        <taxon>Pseudomonadati</taxon>
        <taxon>Pseudomonadota</taxon>
        <taxon>Alphaproteobacteria</taxon>
        <taxon>Hyphomicrobiales</taxon>
        <taxon>Phyllobacteriaceae</taxon>
        <taxon>Mesorhizobium</taxon>
    </lineage>
</organism>
<evidence type="ECO:0000259" key="1">
    <source>
        <dbReference type="Pfam" id="PF18135"/>
    </source>
</evidence>
<feature type="domain" description="Type ISP restriction-modification enzyme LLaBIII C-terminal specificity" evidence="1">
    <location>
        <begin position="7"/>
        <end position="75"/>
    </location>
</feature>
<name>A0ABV7MVV4_9HYPH</name>
<dbReference type="Pfam" id="PF18135">
    <property type="entry name" value="Type_ISP_C"/>
    <property type="match status" value="1"/>
</dbReference>